<dbReference type="SUPFAM" id="SSF56112">
    <property type="entry name" value="Protein kinase-like (PK-like)"/>
    <property type="match status" value="1"/>
</dbReference>
<protein>
    <recommendedName>
        <fullName evidence="1">Protein kinase domain-containing protein</fullName>
    </recommendedName>
</protein>
<dbReference type="InterPro" id="IPR050167">
    <property type="entry name" value="Ser_Thr_protein_kinase"/>
</dbReference>
<dbReference type="GO" id="GO:0005737">
    <property type="term" value="C:cytoplasm"/>
    <property type="evidence" value="ECO:0007669"/>
    <property type="project" value="TreeGrafter"/>
</dbReference>
<organism evidence="2">
    <name type="scientific">Fagus sylvatica</name>
    <name type="common">Beechnut</name>
    <dbReference type="NCBI Taxonomy" id="28930"/>
    <lineage>
        <taxon>Eukaryota</taxon>
        <taxon>Viridiplantae</taxon>
        <taxon>Streptophyta</taxon>
        <taxon>Embryophyta</taxon>
        <taxon>Tracheophyta</taxon>
        <taxon>Spermatophyta</taxon>
        <taxon>Magnoliopsida</taxon>
        <taxon>eudicotyledons</taxon>
        <taxon>Gunneridae</taxon>
        <taxon>Pentapetalae</taxon>
        <taxon>rosids</taxon>
        <taxon>fabids</taxon>
        <taxon>Fagales</taxon>
        <taxon>Fagaceae</taxon>
        <taxon>Fagus</taxon>
    </lineage>
</organism>
<accession>A0A2N9IV43</accession>
<dbReference type="Pfam" id="PF07714">
    <property type="entry name" value="PK_Tyr_Ser-Thr"/>
    <property type="match status" value="1"/>
</dbReference>
<dbReference type="EMBL" id="OIVN01006267">
    <property type="protein sequence ID" value="SPD29276.1"/>
    <property type="molecule type" value="Genomic_DNA"/>
</dbReference>
<proteinExistence type="predicted"/>
<dbReference type="AlphaFoldDB" id="A0A2N9IV43"/>
<evidence type="ECO:0000259" key="1">
    <source>
        <dbReference type="PROSITE" id="PS50011"/>
    </source>
</evidence>
<dbReference type="PIRSF" id="PIRSF000654">
    <property type="entry name" value="Integrin-linked_kinase"/>
    <property type="match status" value="1"/>
</dbReference>
<feature type="domain" description="Protein kinase" evidence="1">
    <location>
        <begin position="1"/>
        <end position="228"/>
    </location>
</feature>
<name>A0A2N9IV43_FAGSY</name>
<gene>
    <name evidence="2" type="ORF">FSB_LOCUS57158</name>
</gene>
<evidence type="ECO:0000313" key="2">
    <source>
        <dbReference type="EMBL" id="SPD29276.1"/>
    </source>
</evidence>
<dbReference type="InterPro" id="IPR001245">
    <property type="entry name" value="Ser-Thr/Tyr_kinase_cat_dom"/>
</dbReference>
<dbReference type="GO" id="GO:0005524">
    <property type="term" value="F:ATP binding"/>
    <property type="evidence" value="ECO:0007669"/>
    <property type="project" value="InterPro"/>
</dbReference>
<dbReference type="PANTHER" id="PTHR23257">
    <property type="entry name" value="SERINE-THREONINE PROTEIN KINASE"/>
    <property type="match status" value="1"/>
</dbReference>
<dbReference type="InterPro" id="IPR008271">
    <property type="entry name" value="Ser/Thr_kinase_AS"/>
</dbReference>
<dbReference type="PROSITE" id="PS00108">
    <property type="entry name" value="PROTEIN_KINASE_ST"/>
    <property type="match status" value="1"/>
</dbReference>
<dbReference type="PANTHER" id="PTHR23257:SF842">
    <property type="entry name" value="KINASE SUPERFAMILY WITH OCTICOSAPEPTIDE_PHOX_BEM1P DOMAIN-CONTAINING PROTEIN"/>
    <property type="match status" value="1"/>
</dbReference>
<dbReference type="GO" id="GO:0004672">
    <property type="term" value="F:protein kinase activity"/>
    <property type="evidence" value="ECO:0007669"/>
    <property type="project" value="InterPro"/>
</dbReference>
<dbReference type="GO" id="GO:0007165">
    <property type="term" value="P:signal transduction"/>
    <property type="evidence" value="ECO:0007669"/>
    <property type="project" value="TreeGrafter"/>
</dbReference>
<dbReference type="PROSITE" id="PS50011">
    <property type="entry name" value="PROTEIN_KINASE_DOM"/>
    <property type="match status" value="1"/>
</dbReference>
<dbReference type="Gene3D" id="1.10.510.10">
    <property type="entry name" value="Transferase(Phosphotransferase) domain 1"/>
    <property type="match status" value="1"/>
</dbReference>
<reference evidence="2" key="1">
    <citation type="submission" date="2018-02" db="EMBL/GenBank/DDBJ databases">
        <authorList>
            <person name="Cohen D.B."/>
            <person name="Kent A.D."/>
        </authorList>
    </citation>
    <scope>NUCLEOTIDE SEQUENCE</scope>
</reference>
<dbReference type="SMART" id="SM00220">
    <property type="entry name" value="S_TKc"/>
    <property type="match status" value="1"/>
</dbReference>
<sequence length="247" mass="27598">MPTSTVPDGTGGTLATVTEYMVNGSLRHVLLKKDRSLDRRKKLIIAMDAAFGMEYLHSKNIVHFDLKCDNLLVNLRDPQRPICKVGDFGLSRIKRNTLVSGGVRGTLPWMAPELLNGSSIRVSEKVDVFSFGISMWEILTGEEPYANMHCGAIIVVLRSCWHVDGGAADDQVITCKAGGIVKNTLRPPIPEYCDPEWRMLMEECWSPDPEIRPSFTQITNRLRSMSIVLQSKGYNNPVRHMKPNISA</sequence>
<dbReference type="InterPro" id="IPR011009">
    <property type="entry name" value="Kinase-like_dom_sf"/>
</dbReference>
<dbReference type="InterPro" id="IPR000719">
    <property type="entry name" value="Prot_kinase_dom"/>
</dbReference>